<reference evidence="2 3" key="1">
    <citation type="journal article" date="2019" name="Int. J. Syst. Evol. Microbiol.">
        <title>The Global Catalogue of Microorganisms (GCM) 10K type strain sequencing project: providing services to taxonomists for standard genome sequencing and annotation.</title>
        <authorList>
            <consortium name="The Broad Institute Genomics Platform"/>
            <consortium name="The Broad Institute Genome Sequencing Center for Infectious Disease"/>
            <person name="Wu L."/>
            <person name="Ma J."/>
        </authorList>
    </citation>
    <scope>NUCLEOTIDE SEQUENCE [LARGE SCALE GENOMIC DNA]</scope>
    <source>
        <strain evidence="2 3">JCM 14283</strain>
    </source>
</reference>
<dbReference type="EMBL" id="BAAANB010000179">
    <property type="protein sequence ID" value="GAA1504508.1"/>
    <property type="molecule type" value="Genomic_DNA"/>
</dbReference>
<protein>
    <recommendedName>
        <fullName evidence="1">Cupin type-2 domain-containing protein</fullName>
    </recommendedName>
</protein>
<organism evidence="2 3">
    <name type="scientific">Terrabacter terrae</name>
    <dbReference type="NCBI Taxonomy" id="318434"/>
    <lineage>
        <taxon>Bacteria</taxon>
        <taxon>Bacillati</taxon>
        <taxon>Actinomycetota</taxon>
        <taxon>Actinomycetes</taxon>
        <taxon>Micrococcales</taxon>
        <taxon>Intrasporangiaceae</taxon>
        <taxon>Terrabacter</taxon>
    </lineage>
</organism>
<dbReference type="InterPro" id="IPR052535">
    <property type="entry name" value="Bacilysin_H2HPP_isomerase"/>
</dbReference>
<sequence length="189" mass="19295">MQAREQAALGLLDGVDVLETDEVVGPHAPSLSKTGTADDLPSVRQTRFDGGMTQQPDPPTTAAQPCTVVPGDALSPADPTPGMTRQVALQTETMWSGTVDTEAGAVSGWHHHGDHDTTLYVVSGRMRLESGPGGAVVAEAGPGDFLRVPAGAVHRESNPGDGTSRAVIVRCGSGTPTVNVDGPAPADAD</sequence>
<accession>A0ABN1ZUA0</accession>
<dbReference type="Gene3D" id="2.60.120.10">
    <property type="entry name" value="Jelly Rolls"/>
    <property type="match status" value="1"/>
</dbReference>
<dbReference type="Proteomes" id="UP001501285">
    <property type="component" value="Unassembled WGS sequence"/>
</dbReference>
<feature type="domain" description="Cupin type-2" evidence="1">
    <location>
        <begin position="99"/>
        <end position="169"/>
    </location>
</feature>
<dbReference type="InterPro" id="IPR011051">
    <property type="entry name" value="RmlC_Cupin_sf"/>
</dbReference>
<dbReference type="Pfam" id="PF07883">
    <property type="entry name" value="Cupin_2"/>
    <property type="match status" value="1"/>
</dbReference>
<keyword evidence="3" id="KW-1185">Reference proteome</keyword>
<comment type="caution">
    <text evidence="2">The sequence shown here is derived from an EMBL/GenBank/DDBJ whole genome shotgun (WGS) entry which is preliminary data.</text>
</comment>
<dbReference type="InterPro" id="IPR013096">
    <property type="entry name" value="Cupin_2"/>
</dbReference>
<evidence type="ECO:0000313" key="3">
    <source>
        <dbReference type="Proteomes" id="UP001501285"/>
    </source>
</evidence>
<evidence type="ECO:0000313" key="2">
    <source>
        <dbReference type="EMBL" id="GAA1504508.1"/>
    </source>
</evidence>
<gene>
    <name evidence="2" type="ORF">GCM10009740_39680</name>
</gene>
<proteinExistence type="predicted"/>
<dbReference type="PANTHER" id="PTHR40112:SF1">
    <property type="entry name" value="H2HPP ISOMERASE"/>
    <property type="match status" value="1"/>
</dbReference>
<dbReference type="SUPFAM" id="SSF51182">
    <property type="entry name" value="RmlC-like cupins"/>
    <property type="match status" value="1"/>
</dbReference>
<evidence type="ECO:0000259" key="1">
    <source>
        <dbReference type="Pfam" id="PF07883"/>
    </source>
</evidence>
<dbReference type="PANTHER" id="PTHR40112">
    <property type="entry name" value="H2HPP ISOMERASE"/>
    <property type="match status" value="1"/>
</dbReference>
<name>A0ABN1ZUA0_9MICO</name>
<dbReference type="InterPro" id="IPR014710">
    <property type="entry name" value="RmlC-like_jellyroll"/>
</dbReference>